<dbReference type="InterPro" id="IPR004412">
    <property type="entry name" value="GatA"/>
</dbReference>
<keyword evidence="4 7" id="KW-0067">ATP-binding</keyword>
<evidence type="ECO:0000256" key="1">
    <source>
        <dbReference type="ARBA" id="ARBA00008069"/>
    </source>
</evidence>
<name>A0A1X7V6I8_AMPQE</name>
<gene>
    <name evidence="9" type="primary">100637035</name>
</gene>
<dbReference type="STRING" id="400682.A0A1X7V6I8"/>
<proteinExistence type="inferred from homology"/>
<protein>
    <recommendedName>
        <fullName evidence="7">Glutamyl-tRNA(Gln) amidotransferase subunit A, mitochondrial</fullName>
        <shortName evidence="7">Glu-AdT subunit A</shortName>
        <ecNumber evidence="7">6.3.5.7</ecNumber>
    </recommendedName>
</protein>
<dbReference type="GO" id="GO:0050567">
    <property type="term" value="F:glutaminyl-tRNA synthase (glutamine-hydrolyzing) activity"/>
    <property type="evidence" value="ECO:0007669"/>
    <property type="project" value="UniProtKB-UniRule"/>
</dbReference>
<dbReference type="Gene3D" id="3.90.1300.10">
    <property type="entry name" value="Amidase signature (AS) domain"/>
    <property type="match status" value="1"/>
</dbReference>
<dbReference type="EnsemblMetazoa" id="XM_019995030.1">
    <property type="protein sequence ID" value="XP_019850589.1"/>
    <property type="gene ID" value="LOC100637035"/>
</dbReference>
<sequence length="486" mass="52049">MAAKGANSLLQSFQSKISSMKNLSHLNAFITETIKIAESQVMEAQKRNEDGAPLGPLDGHTFAVKDNLCTANTLTTCASRFLSSFTPPYTATAVQRLLSSGAAMIGKTNMDEFAMGSSNLSSYYGAVEHPNSASPSSSSSAHNLVSGGSSGGSAVAVATGMCDFALGSDTGGSVRLPASFCGTVGLKPTYGRVSRHGLIPLANSLDTVGIFAPTVSTAANVLDAVSGWDRCDSTSVRREYCSVNDEFAGNEEMTTVRVGIPKECDIKELSPENRTVWRLVADELESLGMIVKDVSLPHFSYSVPCYTVICSAEASSNMAKYTGAIFGYDCSKAHSPSTVDEMFAYNRQFGLGPVVKHRIIAGTYFLSYHGRHHYEQALKARSLIKNDYQTVFDKDGPDPVDILITPVSLGPPPTRSTMEELGPVEAYVLNTFLVPVNLAGLPAISVPITRGEGELPLSVQVISKWFDEGLMIKIAKLIETFMRNKN</sequence>
<feature type="active site" description="Charge relay system" evidence="7">
    <location>
        <position position="149"/>
    </location>
</feature>
<keyword evidence="7" id="KW-0496">Mitochondrion</keyword>
<dbReference type="AlphaFoldDB" id="A0A1X7V6I8"/>
<dbReference type="GO" id="GO:0005524">
    <property type="term" value="F:ATP binding"/>
    <property type="evidence" value="ECO:0007669"/>
    <property type="project" value="UniProtKB-KW"/>
</dbReference>
<dbReference type="EC" id="6.3.5.7" evidence="7"/>
<dbReference type="GO" id="GO:0070681">
    <property type="term" value="P:glutaminyl-tRNAGln biosynthesis via transamidation"/>
    <property type="evidence" value="ECO:0007669"/>
    <property type="project" value="UniProtKB-UniRule"/>
</dbReference>
<dbReference type="Pfam" id="PF01425">
    <property type="entry name" value="Amidase"/>
    <property type="match status" value="1"/>
</dbReference>
<keyword evidence="3 7" id="KW-0547">Nucleotide-binding</keyword>
<dbReference type="EnsemblMetazoa" id="Aqu2.1.35117_001">
    <property type="protein sequence ID" value="Aqu2.1.35117_001"/>
    <property type="gene ID" value="Aqu2.1.35117"/>
</dbReference>
<reference evidence="9" key="2">
    <citation type="submission" date="2017-05" db="UniProtKB">
        <authorList>
            <consortium name="EnsemblMetazoa"/>
        </authorList>
    </citation>
    <scope>IDENTIFICATION</scope>
</reference>
<comment type="subunit">
    <text evidence="7">Subunit of the heterotrimeric GatCAB amidotransferase (AdT) complex, composed of A, B and C subunits.</text>
</comment>
<dbReference type="KEGG" id="aqu:100637035"/>
<evidence type="ECO:0000313" key="9">
    <source>
        <dbReference type="EnsemblMetazoa" id="Aqu2.1.35117_001"/>
    </source>
</evidence>
<dbReference type="InterPro" id="IPR036928">
    <property type="entry name" value="AS_sf"/>
</dbReference>
<dbReference type="eggNOG" id="KOG1211">
    <property type="taxonomic scope" value="Eukaryota"/>
</dbReference>
<keyword evidence="2 7" id="KW-0436">Ligase</keyword>
<dbReference type="Proteomes" id="UP000007879">
    <property type="component" value="Unassembled WGS sequence"/>
</dbReference>
<evidence type="ECO:0000256" key="4">
    <source>
        <dbReference type="ARBA" id="ARBA00022840"/>
    </source>
</evidence>
<dbReference type="GO" id="GO:0032543">
    <property type="term" value="P:mitochondrial translation"/>
    <property type="evidence" value="ECO:0007669"/>
    <property type="project" value="UniProtKB-UniRule"/>
</dbReference>
<dbReference type="InterPro" id="IPR020556">
    <property type="entry name" value="Amidase_CS"/>
</dbReference>
<feature type="domain" description="Amidase" evidence="8">
    <location>
        <begin position="9"/>
        <end position="470"/>
    </location>
</feature>
<reference evidence="10" key="1">
    <citation type="journal article" date="2010" name="Nature">
        <title>The Amphimedon queenslandica genome and the evolution of animal complexity.</title>
        <authorList>
            <person name="Srivastava M."/>
            <person name="Simakov O."/>
            <person name="Chapman J."/>
            <person name="Fahey B."/>
            <person name="Gauthier M.E."/>
            <person name="Mitros T."/>
            <person name="Richards G.S."/>
            <person name="Conaco C."/>
            <person name="Dacre M."/>
            <person name="Hellsten U."/>
            <person name="Larroux C."/>
            <person name="Putnam N.H."/>
            <person name="Stanke M."/>
            <person name="Adamska M."/>
            <person name="Darling A."/>
            <person name="Degnan S.M."/>
            <person name="Oakley T.H."/>
            <person name="Plachetzki D.C."/>
            <person name="Zhai Y."/>
            <person name="Adamski M."/>
            <person name="Calcino A."/>
            <person name="Cummins S.F."/>
            <person name="Goodstein D.M."/>
            <person name="Harris C."/>
            <person name="Jackson D.J."/>
            <person name="Leys S.P."/>
            <person name="Shu S."/>
            <person name="Woodcroft B.J."/>
            <person name="Vervoort M."/>
            <person name="Kosik K.S."/>
            <person name="Manning G."/>
            <person name="Degnan B.M."/>
            <person name="Rokhsar D.S."/>
        </authorList>
    </citation>
    <scope>NUCLEOTIDE SEQUENCE [LARGE SCALE GENOMIC DNA]</scope>
</reference>
<keyword evidence="5 7" id="KW-0648">Protein biosynthesis</keyword>
<feature type="active site" description="Acyl-ester intermediate" evidence="7">
    <location>
        <position position="173"/>
    </location>
</feature>
<dbReference type="SUPFAM" id="SSF75304">
    <property type="entry name" value="Amidase signature (AS) enzymes"/>
    <property type="match status" value="1"/>
</dbReference>
<evidence type="ECO:0000256" key="5">
    <source>
        <dbReference type="ARBA" id="ARBA00022917"/>
    </source>
</evidence>
<comment type="catalytic activity">
    <reaction evidence="6 7">
        <text>L-glutamyl-tRNA(Gln) + L-glutamine + ATP + H2O = L-glutaminyl-tRNA(Gln) + L-glutamate + ADP + phosphate + H(+)</text>
        <dbReference type="Rhea" id="RHEA:17521"/>
        <dbReference type="Rhea" id="RHEA-COMP:9681"/>
        <dbReference type="Rhea" id="RHEA-COMP:9684"/>
        <dbReference type="ChEBI" id="CHEBI:15377"/>
        <dbReference type="ChEBI" id="CHEBI:15378"/>
        <dbReference type="ChEBI" id="CHEBI:29985"/>
        <dbReference type="ChEBI" id="CHEBI:30616"/>
        <dbReference type="ChEBI" id="CHEBI:43474"/>
        <dbReference type="ChEBI" id="CHEBI:58359"/>
        <dbReference type="ChEBI" id="CHEBI:78520"/>
        <dbReference type="ChEBI" id="CHEBI:78521"/>
        <dbReference type="ChEBI" id="CHEBI:456216"/>
        <dbReference type="EC" id="6.3.5.7"/>
    </reaction>
</comment>
<dbReference type="InterPro" id="IPR023631">
    <property type="entry name" value="Amidase_dom"/>
</dbReference>
<organism evidence="9">
    <name type="scientific">Amphimedon queenslandica</name>
    <name type="common">Sponge</name>
    <dbReference type="NCBI Taxonomy" id="400682"/>
    <lineage>
        <taxon>Eukaryota</taxon>
        <taxon>Metazoa</taxon>
        <taxon>Porifera</taxon>
        <taxon>Demospongiae</taxon>
        <taxon>Heteroscleromorpha</taxon>
        <taxon>Haplosclerida</taxon>
        <taxon>Niphatidae</taxon>
        <taxon>Amphimedon</taxon>
    </lineage>
</organism>
<dbReference type="PROSITE" id="PS00571">
    <property type="entry name" value="AMIDASES"/>
    <property type="match status" value="1"/>
</dbReference>
<comment type="function">
    <text evidence="7">Allows the formation of correctly charged Gln-tRNA(Gln) through the transamidation of misacylated Glu-tRNA(Gln) in the mitochondria. The reaction takes place in the presence of glutamine and ATP through an activated gamma-phospho-Glu-tRNA(Gln).</text>
</comment>
<accession>A0A1X7V6I8</accession>
<feature type="active site" description="Charge relay system" evidence="7">
    <location>
        <position position="65"/>
    </location>
</feature>
<evidence type="ECO:0000259" key="8">
    <source>
        <dbReference type="Pfam" id="PF01425"/>
    </source>
</evidence>
<dbReference type="PANTHER" id="PTHR11895">
    <property type="entry name" value="TRANSAMIDASE"/>
    <property type="match status" value="1"/>
</dbReference>
<evidence type="ECO:0000256" key="6">
    <source>
        <dbReference type="ARBA" id="ARBA00047407"/>
    </source>
</evidence>
<dbReference type="HAMAP" id="MF_00120">
    <property type="entry name" value="GatA"/>
    <property type="match status" value="1"/>
</dbReference>
<dbReference type="OMA" id="QPASYCG"/>
<dbReference type="GO" id="GO:0030956">
    <property type="term" value="C:glutamyl-tRNA(Gln) amidotransferase complex"/>
    <property type="evidence" value="ECO:0007669"/>
    <property type="project" value="UniProtKB-UniRule"/>
</dbReference>
<keyword evidence="10" id="KW-1185">Reference proteome</keyword>
<dbReference type="GO" id="GO:0005739">
    <property type="term" value="C:mitochondrion"/>
    <property type="evidence" value="ECO:0007669"/>
    <property type="project" value="UniProtKB-SubCell"/>
</dbReference>
<evidence type="ECO:0000256" key="2">
    <source>
        <dbReference type="ARBA" id="ARBA00022598"/>
    </source>
</evidence>
<comment type="similarity">
    <text evidence="1 7">Belongs to the amidase family. GatA subfamily.</text>
</comment>
<dbReference type="InParanoid" id="A0A1X7V6I8"/>
<evidence type="ECO:0000313" key="10">
    <source>
        <dbReference type="Proteomes" id="UP000007879"/>
    </source>
</evidence>
<dbReference type="InterPro" id="IPR000120">
    <property type="entry name" value="Amidase"/>
</dbReference>
<dbReference type="OrthoDB" id="421993at2759"/>
<evidence type="ECO:0000256" key="7">
    <source>
        <dbReference type="HAMAP-Rule" id="MF_03150"/>
    </source>
</evidence>
<evidence type="ECO:0000256" key="3">
    <source>
        <dbReference type="ARBA" id="ARBA00022741"/>
    </source>
</evidence>
<comment type="subcellular location">
    <subcellularLocation>
        <location evidence="7">Mitochondrion</location>
    </subcellularLocation>
</comment>
<dbReference type="PANTHER" id="PTHR11895:SF7">
    <property type="entry name" value="GLUTAMYL-TRNA(GLN) AMIDOTRANSFERASE SUBUNIT A, MITOCHONDRIAL"/>
    <property type="match status" value="1"/>
</dbReference>